<evidence type="ECO:0000256" key="4">
    <source>
        <dbReference type="ARBA" id="ARBA00022827"/>
    </source>
</evidence>
<dbReference type="SUPFAM" id="SSF47203">
    <property type="entry name" value="Acyl-CoA dehydrogenase C-terminal domain-like"/>
    <property type="match status" value="1"/>
</dbReference>
<accession>A0A011NSG6</accession>
<dbReference type="InterPro" id="IPR037069">
    <property type="entry name" value="AcylCoA_DH/ox_N_sf"/>
</dbReference>
<evidence type="ECO:0000313" key="11">
    <source>
        <dbReference type="Proteomes" id="UP000021816"/>
    </source>
</evidence>
<proteinExistence type="inferred from homology"/>
<dbReference type="InterPro" id="IPR013786">
    <property type="entry name" value="AcylCoA_DH/ox_N"/>
</dbReference>
<comment type="cofactor">
    <cofactor evidence="1 6">
        <name>FAD</name>
        <dbReference type="ChEBI" id="CHEBI:57692"/>
    </cofactor>
</comment>
<dbReference type="InterPro" id="IPR036250">
    <property type="entry name" value="AcylCo_DH-like_C"/>
</dbReference>
<dbReference type="AlphaFoldDB" id="A0A011NSG6"/>
<dbReference type="Gene3D" id="1.20.140.10">
    <property type="entry name" value="Butyryl-CoA Dehydrogenase, subunit A, domain 3"/>
    <property type="match status" value="1"/>
</dbReference>
<keyword evidence="3 6" id="KW-0285">Flavoprotein</keyword>
<dbReference type="EC" id="1.3.99.-" evidence="10"/>
<evidence type="ECO:0000259" key="9">
    <source>
        <dbReference type="Pfam" id="PF02771"/>
    </source>
</evidence>
<reference evidence="10 11" key="1">
    <citation type="submission" date="2014-02" db="EMBL/GenBank/DDBJ databases">
        <title>Expanding our view of genomic diversity in Candidatus Accumulibacter clades.</title>
        <authorList>
            <person name="Skennerton C.T."/>
            <person name="Barr J.J."/>
            <person name="Slater F.R."/>
            <person name="Bond P.L."/>
            <person name="Tyson G.W."/>
        </authorList>
    </citation>
    <scope>NUCLEOTIDE SEQUENCE [LARGE SCALE GENOMIC DNA]</scope>
    <source>
        <strain evidence="11">BA-92</strain>
    </source>
</reference>
<feature type="domain" description="Acyl-CoA dehydrogenase/oxidase C-terminal" evidence="7">
    <location>
        <begin position="232"/>
        <end position="378"/>
    </location>
</feature>
<dbReference type="GO" id="GO:0003995">
    <property type="term" value="F:acyl-CoA dehydrogenase activity"/>
    <property type="evidence" value="ECO:0007669"/>
    <property type="project" value="InterPro"/>
</dbReference>
<keyword evidence="5 6" id="KW-0560">Oxidoreductase</keyword>
<dbReference type="EMBL" id="JEMX01000075">
    <property type="protein sequence ID" value="EXI78296.1"/>
    <property type="molecule type" value="Genomic_DNA"/>
</dbReference>
<gene>
    <name evidence="10" type="primary">acdA_4</name>
    <name evidence="10" type="ORF">AW10_03140</name>
</gene>
<comment type="similarity">
    <text evidence="2 6">Belongs to the acyl-CoA dehydrogenase family.</text>
</comment>
<dbReference type="Gene3D" id="1.10.540.10">
    <property type="entry name" value="Acyl-CoA dehydrogenase/oxidase, N-terminal domain"/>
    <property type="match status" value="1"/>
</dbReference>
<dbReference type="InterPro" id="IPR006089">
    <property type="entry name" value="Acyl-CoA_DH_CS"/>
</dbReference>
<evidence type="ECO:0000256" key="1">
    <source>
        <dbReference type="ARBA" id="ARBA00001974"/>
    </source>
</evidence>
<dbReference type="PANTHER" id="PTHR43884:SF12">
    <property type="entry name" value="ISOVALERYL-COA DEHYDROGENASE, MITOCHONDRIAL-RELATED"/>
    <property type="match status" value="1"/>
</dbReference>
<evidence type="ECO:0000256" key="6">
    <source>
        <dbReference type="RuleBase" id="RU362125"/>
    </source>
</evidence>
<keyword evidence="4 6" id="KW-0274">FAD</keyword>
<dbReference type="STRING" id="1454003.AW10_03140"/>
<dbReference type="Gene3D" id="2.40.110.10">
    <property type="entry name" value="Butyryl-CoA Dehydrogenase, subunit A, domain 2"/>
    <property type="match status" value="1"/>
</dbReference>
<dbReference type="Proteomes" id="UP000021816">
    <property type="component" value="Unassembled WGS sequence"/>
</dbReference>
<evidence type="ECO:0000259" key="8">
    <source>
        <dbReference type="Pfam" id="PF02770"/>
    </source>
</evidence>
<dbReference type="FunFam" id="1.20.140.10:FF:000001">
    <property type="entry name" value="Acyl-CoA dehydrogenase"/>
    <property type="match status" value="1"/>
</dbReference>
<evidence type="ECO:0000256" key="2">
    <source>
        <dbReference type="ARBA" id="ARBA00009347"/>
    </source>
</evidence>
<feature type="domain" description="Acyl-CoA oxidase/dehydrogenase middle" evidence="8">
    <location>
        <begin position="125"/>
        <end position="220"/>
    </location>
</feature>
<dbReference type="PATRIC" id="fig|1454003.3.peg.3196"/>
<dbReference type="InterPro" id="IPR046373">
    <property type="entry name" value="Acyl-CoA_Oxase/DH_mid-dom_sf"/>
</dbReference>
<sequence>MDFAWTPEQLALKKSAITFAETLLKDNEAAREGVGTFPRDAWRRCAEYGIQGMAVPSSIPSGRGTDFLDAMLVMEGLGYGCRDNGLAFALNAQMWTVQLPIVHHGSEEQKRKYLPGMCDGSLIGAHAVTEPDAGSDAFSMRTRAQKCDGGYLLSGVKRYISLAPVADLILVFASIDPELGRWGITAFLVDRGSPGLQFGPEREKMGLRTVPMGDLTFDECFVPTANRLGAEGAGLRLSTTSLDWERCCILASQLGAMQRQLETACGYARTRKQFGQQIGKFQSVANRVVDMKLRLETSRLMLYQVAWLKREGRDAMMESAMLKLHLSECFLASSTDAIRVHGALGYMSENGVERDLRDAVGGTIYAGTSDIQRNVIAALLGL</sequence>
<protein>
    <submittedName>
        <fullName evidence="10">Acyl-CoA dehydrogenase</fullName>
        <ecNumber evidence="10">1.3.99.-</ecNumber>
    </submittedName>
</protein>
<organism evidence="10 11">
    <name type="scientific">Candidatus Accumulibacter appositus</name>
    <dbReference type="NCBI Taxonomy" id="1454003"/>
    <lineage>
        <taxon>Bacteria</taxon>
        <taxon>Pseudomonadati</taxon>
        <taxon>Pseudomonadota</taxon>
        <taxon>Betaproteobacteria</taxon>
        <taxon>Candidatus Accumulibacter</taxon>
    </lineage>
</organism>
<dbReference type="GO" id="GO:0050660">
    <property type="term" value="F:flavin adenine dinucleotide binding"/>
    <property type="evidence" value="ECO:0007669"/>
    <property type="project" value="InterPro"/>
</dbReference>
<dbReference type="Pfam" id="PF02770">
    <property type="entry name" value="Acyl-CoA_dh_M"/>
    <property type="match status" value="1"/>
</dbReference>
<dbReference type="PROSITE" id="PS00072">
    <property type="entry name" value="ACYL_COA_DH_1"/>
    <property type="match status" value="1"/>
</dbReference>
<dbReference type="PANTHER" id="PTHR43884">
    <property type="entry name" value="ACYL-COA DEHYDROGENASE"/>
    <property type="match status" value="1"/>
</dbReference>
<evidence type="ECO:0000259" key="7">
    <source>
        <dbReference type="Pfam" id="PF00441"/>
    </source>
</evidence>
<dbReference type="SUPFAM" id="SSF56645">
    <property type="entry name" value="Acyl-CoA dehydrogenase NM domain-like"/>
    <property type="match status" value="1"/>
</dbReference>
<dbReference type="Pfam" id="PF02771">
    <property type="entry name" value="Acyl-CoA_dh_N"/>
    <property type="match status" value="1"/>
</dbReference>
<evidence type="ECO:0000313" key="10">
    <source>
        <dbReference type="EMBL" id="EXI78296.1"/>
    </source>
</evidence>
<dbReference type="InterPro" id="IPR006091">
    <property type="entry name" value="Acyl-CoA_Oxase/DH_mid-dom"/>
</dbReference>
<dbReference type="InterPro" id="IPR009100">
    <property type="entry name" value="AcylCoA_DH/oxidase_NM_dom_sf"/>
</dbReference>
<comment type="caution">
    <text evidence="10">The sequence shown here is derived from an EMBL/GenBank/DDBJ whole genome shotgun (WGS) entry which is preliminary data.</text>
</comment>
<dbReference type="InterPro" id="IPR009075">
    <property type="entry name" value="AcylCo_DH/oxidase_C"/>
</dbReference>
<evidence type="ECO:0000256" key="3">
    <source>
        <dbReference type="ARBA" id="ARBA00022630"/>
    </source>
</evidence>
<name>A0A011NSG6_9PROT</name>
<dbReference type="Pfam" id="PF00441">
    <property type="entry name" value="Acyl-CoA_dh_1"/>
    <property type="match status" value="1"/>
</dbReference>
<feature type="domain" description="Acyl-CoA dehydrogenase/oxidase N-terminal" evidence="9">
    <location>
        <begin position="6"/>
        <end position="120"/>
    </location>
</feature>
<evidence type="ECO:0000256" key="5">
    <source>
        <dbReference type="ARBA" id="ARBA00023002"/>
    </source>
</evidence>